<organism evidence="1 2">
    <name type="scientific">Roseimaritima multifibrata</name>
    <dbReference type="NCBI Taxonomy" id="1930274"/>
    <lineage>
        <taxon>Bacteria</taxon>
        <taxon>Pseudomonadati</taxon>
        <taxon>Planctomycetota</taxon>
        <taxon>Planctomycetia</taxon>
        <taxon>Pirellulales</taxon>
        <taxon>Pirellulaceae</taxon>
        <taxon>Roseimaritima</taxon>
    </lineage>
</organism>
<dbReference type="KEGG" id="rml:FF011L_03510"/>
<dbReference type="AlphaFoldDB" id="A0A517M9V3"/>
<evidence type="ECO:0000313" key="2">
    <source>
        <dbReference type="Proteomes" id="UP000320672"/>
    </source>
</evidence>
<gene>
    <name evidence="1" type="ORF">FF011L_03510</name>
</gene>
<protein>
    <submittedName>
        <fullName evidence="1">Uncharacterized protein</fullName>
    </submittedName>
</protein>
<sequence>MSGHSKLAATILSVYVRVLMEKGGDCRSEVRFEYRRSEKHLWCSIGKSLFKLAEKDFRFCYQ</sequence>
<accession>A0A517M9V3</accession>
<dbReference type="Proteomes" id="UP000320672">
    <property type="component" value="Chromosome"/>
</dbReference>
<dbReference type="EMBL" id="CP036262">
    <property type="protein sequence ID" value="QDS91621.1"/>
    <property type="molecule type" value="Genomic_DNA"/>
</dbReference>
<evidence type="ECO:0000313" key="1">
    <source>
        <dbReference type="EMBL" id="QDS91621.1"/>
    </source>
</evidence>
<reference evidence="1 2" key="1">
    <citation type="submission" date="2019-02" db="EMBL/GenBank/DDBJ databases">
        <title>Deep-cultivation of Planctomycetes and their phenomic and genomic characterization uncovers novel biology.</title>
        <authorList>
            <person name="Wiegand S."/>
            <person name="Jogler M."/>
            <person name="Boedeker C."/>
            <person name="Pinto D."/>
            <person name="Vollmers J."/>
            <person name="Rivas-Marin E."/>
            <person name="Kohn T."/>
            <person name="Peeters S.H."/>
            <person name="Heuer A."/>
            <person name="Rast P."/>
            <person name="Oberbeckmann S."/>
            <person name="Bunk B."/>
            <person name="Jeske O."/>
            <person name="Meyerdierks A."/>
            <person name="Storesund J.E."/>
            <person name="Kallscheuer N."/>
            <person name="Luecker S."/>
            <person name="Lage O.M."/>
            <person name="Pohl T."/>
            <person name="Merkel B.J."/>
            <person name="Hornburger P."/>
            <person name="Mueller R.-W."/>
            <person name="Bruemmer F."/>
            <person name="Labrenz M."/>
            <person name="Spormann A.M."/>
            <person name="Op den Camp H."/>
            <person name="Overmann J."/>
            <person name="Amann R."/>
            <person name="Jetten M.S.M."/>
            <person name="Mascher T."/>
            <person name="Medema M.H."/>
            <person name="Devos D.P."/>
            <person name="Kaster A.-K."/>
            <person name="Ovreas L."/>
            <person name="Rohde M."/>
            <person name="Galperin M.Y."/>
            <person name="Jogler C."/>
        </authorList>
    </citation>
    <scope>NUCLEOTIDE SEQUENCE [LARGE SCALE GENOMIC DNA]</scope>
    <source>
        <strain evidence="1 2">FF011L</strain>
    </source>
</reference>
<name>A0A517M9V3_9BACT</name>
<proteinExistence type="predicted"/>
<keyword evidence="2" id="KW-1185">Reference proteome</keyword>